<feature type="domain" description="Thiamine pyrophosphate enzyme central" evidence="5">
    <location>
        <begin position="188"/>
        <end position="322"/>
    </location>
</feature>
<evidence type="ECO:0000256" key="4">
    <source>
        <dbReference type="SAM" id="MobiDB-lite"/>
    </source>
</evidence>
<feature type="compositionally biased region" description="Low complexity" evidence="4">
    <location>
        <begin position="355"/>
        <end position="365"/>
    </location>
</feature>
<comment type="similarity">
    <text evidence="1 3">Belongs to the TPP enzyme family.</text>
</comment>
<dbReference type="GO" id="GO:0050695">
    <property type="term" value="F:benzoylformate decarboxylase activity"/>
    <property type="evidence" value="ECO:0007669"/>
    <property type="project" value="UniProtKB-EC"/>
</dbReference>
<dbReference type="InterPro" id="IPR045229">
    <property type="entry name" value="TPP_enz"/>
</dbReference>
<protein>
    <submittedName>
        <fullName evidence="8">Benzoylformate decarboxylase</fullName>
        <ecNumber evidence="8">4.1.1.7</ecNumber>
    </submittedName>
</protein>
<sequence length="550" mass="57595">MATVLESTYDLLRDLELTTMFGNPGSTEEPFLRDFPADFRYVLALQEASAVAMADGYAQTTGRPAHVNLHTAPGVGNGMGNLVTAWHNKTPLIVTAGQQTRAMLLTEPRLASPRAVELAQPYVKWSHEPTRAQDIPAALLRAYAAAVQPPAGPVLLSLPMDDWRQPAGAPPPRRRVSTRVAAEPDRLREVAGALSASRNPALVLGGAVDRSDGWDAAVALAERLRAPVWCAPSPERVGFPEDHPQFRGVLPFAIAPLAERLAGHDLVLVIGAPVFRYYPYVPGEYVPAGTRLVHITDDPNEAARAPVGDSILGDARLACAALTDLLPPADRRGSDGRPGPAAAEPAQPAAPEPTQPAAADPAAPGAPVRPEALFDALARLWPADGVLVAETPSNVQALRRRLPITRPRSYFAAASGGLGFGLPAGVGVALGERDTGRGRPVVAVVGDGSFHYSVQALWTAARLRLPLVVLVPVNQQYGILKAFAAHEDTPGVPGLDLPGLDLLSIARGYGCATATLESPDALADALPAALGAAGPTVLAAPISRDVSAIR</sequence>
<dbReference type="NCBIfam" id="NF005485">
    <property type="entry name" value="PRK07092.1"/>
    <property type="match status" value="1"/>
</dbReference>
<feature type="domain" description="Thiamine pyrophosphate enzyme N-terminal TPP-binding" evidence="7">
    <location>
        <begin position="4"/>
        <end position="103"/>
    </location>
</feature>
<name>A0ABV6NW33_9ACTN</name>
<dbReference type="SUPFAM" id="SSF52467">
    <property type="entry name" value="DHS-like NAD/FAD-binding domain"/>
    <property type="match status" value="1"/>
</dbReference>
<organism evidence="8 9">
    <name type="scientific">Plantactinospora siamensis</name>
    <dbReference type="NCBI Taxonomy" id="555372"/>
    <lineage>
        <taxon>Bacteria</taxon>
        <taxon>Bacillati</taxon>
        <taxon>Actinomycetota</taxon>
        <taxon>Actinomycetes</taxon>
        <taxon>Micromonosporales</taxon>
        <taxon>Micromonosporaceae</taxon>
        <taxon>Plantactinospora</taxon>
    </lineage>
</organism>
<dbReference type="SUPFAM" id="SSF52518">
    <property type="entry name" value="Thiamin diphosphate-binding fold (THDP-binding)"/>
    <property type="match status" value="2"/>
</dbReference>
<proteinExistence type="inferred from homology"/>
<dbReference type="CDD" id="cd02002">
    <property type="entry name" value="TPP_BFDC"/>
    <property type="match status" value="1"/>
</dbReference>
<dbReference type="RefSeq" id="WP_377337202.1">
    <property type="nucleotide sequence ID" value="NZ_JBHLUE010000004.1"/>
</dbReference>
<dbReference type="Gene3D" id="3.40.50.1220">
    <property type="entry name" value="TPP-binding domain"/>
    <property type="match status" value="1"/>
</dbReference>
<keyword evidence="8" id="KW-0456">Lyase</keyword>
<feature type="domain" description="Thiamine pyrophosphate enzyme TPP-binding" evidence="6">
    <location>
        <begin position="399"/>
        <end position="538"/>
    </location>
</feature>
<reference evidence="8 9" key="1">
    <citation type="submission" date="2024-09" db="EMBL/GenBank/DDBJ databases">
        <authorList>
            <person name="Sun Q."/>
            <person name="Mori K."/>
        </authorList>
    </citation>
    <scope>NUCLEOTIDE SEQUENCE [LARGE SCALE GENOMIC DNA]</scope>
    <source>
        <strain evidence="8 9">TBRC 2205</strain>
    </source>
</reference>
<evidence type="ECO:0000259" key="5">
    <source>
        <dbReference type="Pfam" id="PF00205"/>
    </source>
</evidence>
<evidence type="ECO:0000256" key="2">
    <source>
        <dbReference type="ARBA" id="ARBA00023052"/>
    </source>
</evidence>
<keyword evidence="9" id="KW-1185">Reference proteome</keyword>
<dbReference type="Pfam" id="PF02776">
    <property type="entry name" value="TPP_enzyme_N"/>
    <property type="match status" value="1"/>
</dbReference>
<dbReference type="CDD" id="cd07035">
    <property type="entry name" value="TPP_PYR_POX_like"/>
    <property type="match status" value="1"/>
</dbReference>
<feature type="region of interest" description="Disordered" evidence="4">
    <location>
        <begin position="326"/>
        <end position="365"/>
    </location>
</feature>
<dbReference type="Proteomes" id="UP001589894">
    <property type="component" value="Unassembled WGS sequence"/>
</dbReference>
<dbReference type="InterPro" id="IPR011766">
    <property type="entry name" value="TPP_enzyme_TPP-bd"/>
</dbReference>
<dbReference type="Pfam" id="PF00205">
    <property type="entry name" value="TPP_enzyme_M"/>
    <property type="match status" value="1"/>
</dbReference>
<dbReference type="Gene3D" id="3.40.50.970">
    <property type="match status" value="2"/>
</dbReference>
<dbReference type="EMBL" id="JBHLUE010000004">
    <property type="protein sequence ID" value="MFC0564258.1"/>
    <property type="molecule type" value="Genomic_DNA"/>
</dbReference>
<dbReference type="EC" id="4.1.1.7" evidence="8"/>
<comment type="caution">
    <text evidence="8">The sequence shown here is derived from an EMBL/GenBank/DDBJ whole genome shotgun (WGS) entry which is preliminary data.</text>
</comment>
<keyword evidence="2 3" id="KW-0786">Thiamine pyrophosphate</keyword>
<feature type="compositionally biased region" description="Low complexity" evidence="4">
    <location>
        <begin position="338"/>
        <end position="347"/>
    </location>
</feature>
<evidence type="ECO:0000259" key="6">
    <source>
        <dbReference type="Pfam" id="PF02775"/>
    </source>
</evidence>
<gene>
    <name evidence="8" type="primary">mdlC</name>
    <name evidence="8" type="ORF">ACFFHU_08775</name>
</gene>
<dbReference type="InterPro" id="IPR029061">
    <property type="entry name" value="THDP-binding"/>
</dbReference>
<evidence type="ECO:0000256" key="1">
    <source>
        <dbReference type="ARBA" id="ARBA00007812"/>
    </source>
</evidence>
<evidence type="ECO:0000259" key="7">
    <source>
        <dbReference type="Pfam" id="PF02776"/>
    </source>
</evidence>
<evidence type="ECO:0000313" key="8">
    <source>
        <dbReference type="EMBL" id="MFC0564258.1"/>
    </source>
</evidence>
<dbReference type="InterPro" id="IPR012000">
    <property type="entry name" value="Thiamin_PyroP_enz_cen_dom"/>
</dbReference>
<dbReference type="PANTHER" id="PTHR18968:SF133">
    <property type="entry name" value="BENZOYLFORMATE DECARBOXYLASE"/>
    <property type="match status" value="1"/>
</dbReference>
<dbReference type="InterPro" id="IPR012001">
    <property type="entry name" value="Thiamin_PyroP_enz_TPP-bd_dom"/>
</dbReference>
<dbReference type="InterPro" id="IPR029035">
    <property type="entry name" value="DHS-like_NAD/FAD-binding_dom"/>
</dbReference>
<accession>A0ABV6NW33</accession>
<evidence type="ECO:0000256" key="3">
    <source>
        <dbReference type="RuleBase" id="RU362132"/>
    </source>
</evidence>
<dbReference type="Pfam" id="PF02775">
    <property type="entry name" value="TPP_enzyme_C"/>
    <property type="match status" value="1"/>
</dbReference>
<dbReference type="PANTHER" id="PTHR18968">
    <property type="entry name" value="THIAMINE PYROPHOSPHATE ENZYMES"/>
    <property type="match status" value="1"/>
</dbReference>
<evidence type="ECO:0000313" key="9">
    <source>
        <dbReference type="Proteomes" id="UP001589894"/>
    </source>
</evidence>